<dbReference type="InterPro" id="IPR011559">
    <property type="entry name" value="Initiation_fac_2B_a/b/d"/>
</dbReference>
<gene>
    <name evidence="3" type="primary">MRI1</name>
    <name evidence="5" type="ORF">PNOK_0538700</name>
</gene>
<dbReference type="FunFam" id="3.40.50.10470:FF:000006">
    <property type="entry name" value="Methylthioribose-1-phosphate isomerase"/>
    <property type="match status" value="1"/>
</dbReference>
<feature type="compositionally biased region" description="Polar residues" evidence="4">
    <location>
        <begin position="507"/>
        <end position="522"/>
    </location>
</feature>
<evidence type="ECO:0000256" key="4">
    <source>
        <dbReference type="SAM" id="MobiDB-lite"/>
    </source>
</evidence>
<dbReference type="FunFam" id="1.20.120.420:FF:000003">
    <property type="entry name" value="Methylthioribose-1-phosphate isomerase"/>
    <property type="match status" value="1"/>
</dbReference>
<comment type="catalytic activity">
    <reaction evidence="3">
        <text>5-(methylsulfanyl)-alpha-D-ribose 1-phosphate = 5-(methylsulfanyl)-D-ribulose 1-phosphate</text>
        <dbReference type="Rhea" id="RHEA:19989"/>
        <dbReference type="ChEBI" id="CHEBI:58533"/>
        <dbReference type="ChEBI" id="CHEBI:58548"/>
        <dbReference type="EC" id="5.3.1.23"/>
    </reaction>
</comment>
<dbReference type="GO" id="GO:0019509">
    <property type="term" value="P:L-methionine salvage from methylthioadenosine"/>
    <property type="evidence" value="ECO:0007669"/>
    <property type="project" value="UniProtKB-UniRule"/>
</dbReference>
<sequence length="522" mass="56689">MVELPLSIRTEGNKIEIVNQLLLPHVVEYVPINSIEEAHDAIKTMKIRGAPAIASLAALSFAVSLSQAVTSSSSSSFLASAEALKSYVQPQLDYLFTARPTAVNLGAATRRLTRLVDEGVKSGLEANVLVAALIKEAHAVADEDLGRNKTMSKHGAEWLIKKTEEGGDTSVGLNLLTVCNTGSLATSGYGTALGLITHLFETGRLGKAYFTQTAPYHQGSRLTAFELQALKAPSVMICDTMVGSLFQHHKIHGVVVGADRIARNGDTANKIGTYNAAVLAARHRIPFIVVAPISTVDLDIPDGTHIPIEHRPWIEACLVRGLGEENVYNPSFDVTPAELISAIVTEKGVASALTPSLPFAIRTFEITELTFQHPLIYHSSRSPSVSSSSLQMTSMSPIRPCQQRNNEKRTQSQQGVREQQRHSHRAPFMSNDGASYSLLLVLMCVLPLLSRMANDFQTGENSLNGTVFAPLSPSNFFQKGEEIHIPKSPFHMIPTLTSTPRQDENHCQSQNATSYSQHLIPE</sequence>
<dbReference type="NCBIfam" id="TIGR00512">
    <property type="entry name" value="salvage_mtnA"/>
    <property type="match status" value="1"/>
</dbReference>
<dbReference type="PANTHER" id="PTHR43475">
    <property type="entry name" value="METHYLTHIORIBOSE-1-PHOSPHATE ISOMERASE"/>
    <property type="match status" value="1"/>
</dbReference>
<dbReference type="Gene3D" id="3.40.50.10470">
    <property type="entry name" value="Translation initiation factor eif-2b, domain 2"/>
    <property type="match status" value="1"/>
</dbReference>
<feature type="region of interest" description="Disordered" evidence="4">
    <location>
        <begin position="380"/>
        <end position="428"/>
    </location>
</feature>
<dbReference type="EC" id="5.3.1.23" evidence="3"/>
<comment type="similarity">
    <text evidence="3">Belongs to the eIF-2B alpha/beta/delta subunits family. MtnA subfamily.</text>
</comment>
<dbReference type="AlphaFoldDB" id="A0A286UGF0"/>
<dbReference type="SUPFAM" id="SSF100950">
    <property type="entry name" value="NagB/RpiA/CoA transferase-like"/>
    <property type="match status" value="1"/>
</dbReference>
<feature type="region of interest" description="Disordered" evidence="4">
    <location>
        <begin position="499"/>
        <end position="522"/>
    </location>
</feature>
<dbReference type="InterPro" id="IPR037171">
    <property type="entry name" value="NagB/RpiA_transferase-like"/>
</dbReference>
<dbReference type="GO" id="GO:0005737">
    <property type="term" value="C:cytoplasm"/>
    <property type="evidence" value="ECO:0007669"/>
    <property type="project" value="UniProtKB-SubCell"/>
</dbReference>
<accession>A0A286UGF0</accession>
<dbReference type="GO" id="GO:0003743">
    <property type="term" value="F:translation initiation factor activity"/>
    <property type="evidence" value="ECO:0007669"/>
    <property type="project" value="UniProtKB-KW"/>
</dbReference>
<dbReference type="NCBIfam" id="TIGR00524">
    <property type="entry name" value="eIF-2B_rel"/>
    <property type="match status" value="1"/>
</dbReference>
<keyword evidence="3" id="KW-0963">Cytoplasm</keyword>
<comment type="caution">
    <text evidence="5">The sequence shown here is derived from an EMBL/GenBank/DDBJ whole genome shotgun (WGS) entry which is preliminary data.</text>
</comment>
<evidence type="ECO:0000313" key="6">
    <source>
        <dbReference type="Proteomes" id="UP000217199"/>
    </source>
</evidence>
<proteinExistence type="inferred from homology"/>
<dbReference type="Proteomes" id="UP000217199">
    <property type="component" value="Unassembled WGS sequence"/>
</dbReference>
<evidence type="ECO:0000313" key="5">
    <source>
        <dbReference type="EMBL" id="PAV18545.1"/>
    </source>
</evidence>
<feature type="active site" description="Proton donor" evidence="3">
    <location>
        <position position="259"/>
    </location>
</feature>
<dbReference type="InterPro" id="IPR027363">
    <property type="entry name" value="M1Pi_N"/>
</dbReference>
<keyword evidence="3" id="KW-0539">Nucleus</keyword>
<dbReference type="InterPro" id="IPR000649">
    <property type="entry name" value="IF-2B-related"/>
</dbReference>
<keyword evidence="3" id="KW-0028">Amino-acid biosynthesis</keyword>
<evidence type="ECO:0000256" key="3">
    <source>
        <dbReference type="HAMAP-Rule" id="MF_03119"/>
    </source>
</evidence>
<dbReference type="EMBL" id="NBII01000005">
    <property type="protein sequence ID" value="PAV18545.1"/>
    <property type="molecule type" value="Genomic_DNA"/>
</dbReference>
<evidence type="ECO:0000256" key="1">
    <source>
        <dbReference type="ARBA" id="ARBA00023167"/>
    </source>
</evidence>
<keyword evidence="1 3" id="KW-0486">Methionine biosynthesis</keyword>
<dbReference type="GO" id="GO:0005634">
    <property type="term" value="C:nucleus"/>
    <property type="evidence" value="ECO:0007669"/>
    <property type="project" value="UniProtKB-SubCell"/>
</dbReference>
<dbReference type="InterPro" id="IPR005251">
    <property type="entry name" value="IF-M1Pi"/>
</dbReference>
<comment type="pathway">
    <text evidence="3">Amino-acid biosynthesis; L-methionine biosynthesis via salvage pathway; L-methionine from S-methyl-5-thio-alpha-D-ribose 1-phosphate: step 1/6.</text>
</comment>
<dbReference type="InParanoid" id="A0A286UGF0"/>
<keyword evidence="6" id="KW-1185">Reference proteome</keyword>
<dbReference type="OrthoDB" id="2461at2759"/>
<dbReference type="UniPathway" id="UPA00904">
    <property type="reaction ID" value="UER00874"/>
</dbReference>
<evidence type="ECO:0000256" key="2">
    <source>
        <dbReference type="ARBA" id="ARBA00023235"/>
    </source>
</evidence>
<protein>
    <recommendedName>
        <fullName evidence="3">Methylthioribose-1-phosphate isomerase</fullName>
        <shortName evidence="3">M1Pi</shortName>
        <shortName evidence="3">MTR-1-P isomerase</shortName>
        <ecNumber evidence="3">5.3.1.23</ecNumber>
    </recommendedName>
    <alternativeName>
        <fullName evidence="3">S-methyl-5-thioribose-1-phosphate isomerase</fullName>
    </alternativeName>
    <alternativeName>
        <fullName evidence="3">Translation initiation factor eIF-2B subunit alpha/beta/delta-like protein</fullName>
    </alternativeName>
</protein>
<organism evidence="5 6">
    <name type="scientific">Pyrrhoderma noxium</name>
    <dbReference type="NCBI Taxonomy" id="2282107"/>
    <lineage>
        <taxon>Eukaryota</taxon>
        <taxon>Fungi</taxon>
        <taxon>Dikarya</taxon>
        <taxon>Basidiomycota</taxon>
        <taxon>Agaricomycotina</taxon>
        <taxon>Agaricomycetes</taxon>
        <taxon>Hymenochaetales</taxon>
        <taxon>Hymenochaetaceae</taxon>
        <taxon>Pyrrhoderma</taxon>
    </lineage>
</organism>
<feature type="site" description="Transition state stabilizer" evidence="3">
    <location>
        <position position="179"/>
    </location>
</feature>
<name>A0A286UGF0_9AGAM</name>
<feature type="compositionally biased region" description="Low complexity" evidence="4">
    <location>
        <begin position="380"/>
        <end position="396"/>
    </location>
</feature>
<comment type="function">
    <text evidence="3">Catalyzes the interconversion of methylthioribose-1-phosphate (MTR-1-P) into methylthioribulose-1-phosphate (MTRu-1-P).</text>
</comment>
<keyword evidence="5" id="KW-0648">Protein biosynthesis</keyword>
<dbReference type="FunCoup" id="A0A286UGF0">
    <property type="interactions" value="261"/>
</dbReference>
<reference evidence="5 6" key="1">
    <citation type="journal article" date="2017" name="Mol. Ecol.">
        <title>Comparative and population genomic landscape of Phellinus noxius: A hypervariable fungus causing root rot in trees.</title>
        <authorList>
            <person name="Chung C.L."/>
            <person name="Lee T.J."/>
            <person name="Akiba M."/>
            <person name="Lee H.H."/>
            <person name="Kuo T.H."/>
            <person name="Liu D."/>
            <person name="Ke H.M."/>
            <person name="Yokoi T."/>
            <person name="Roa M.B."/>
            <person name="Lu M.J."/>
            <person name="Chang Y.Y."/>
            <person name="Ann P.J."/>
            <person name="Tsai J.N."/>
            <person name="Chen C.Y."/>
            <person name="Tzean S.S."/>
            <person name="Ota Y."/>
            <person name="Hattori T."/>
            <person name="Sahashi N."/>
            <person name="Liou R.F."/>
            <person name="Kikuchi T."/>
            <person name="Tsai I.J."/>
        </authorList>
    </citation>
    <scope>NUCLEOTIDE SEQUENCE [LARGE SCALE GENOMIC DNA]</scope>
    <source>
        <strain evidence="5 6">FFPRI411160</strain>
    </source>
</reference>
<dbReference type="STRING" id="2282107.A0A286UGF0"/>
<keyword evidence="2 3" id="KW-0413">Isomerase</keyword>
<dbReference type="InterPro" id="IPR042529">
    <property type="entry name" value="IF_2B-like_C"/>
</dbReference>
<dbReference type="HAMAP" id="MF_01678">
    <property type="entry name" value="Salvage_MtnA"/>
    <property type="match status" value="1"/>
</dbReference>
<dbReference type="PANTHER" id="PTHR43475:SF1">
    <property type="entry name" value="METHYLTHIORIBOSE-1-PHOSPHATE ISOMERASE"/>
    <property type="match status" value="1"/>
</dbReference>
<dbReference type="Gene3D" id="1.20.120.420">
    <property type="entry name" value="translation initiation factor eif-2b, domain 1"/>
    <property type="match status" value="1"/>
</dbReference>
<dbReference type="NCBIfam" id="NF004326">
    <property type="entry name" value="PRK05720.1"/>
    <property type="match status" value="1"/>
</dbReference>
<keyword evidence="5" id="KW-0396">Initiation factor</keyword>
<comment type="subcellular location">
    <subcellularLocation>
        <location evidence="3">Cytoplasm</location>
    </subcellularLocation>
    <subcellularLocation>
        <location evidence="3">Nucleus</location>
    </subcellularLocation>
</comment>
<dbReference type="Pfam" id="PF01008">
    <property type="entry name" value="IF-2B"/>
    <property type="match status" value="1"/>
</dbReference>
<dbReference type="GO" id="GO:0046523">
    <property type="term" value="F:S-methyl-5-thioribose-1-phosphate isomerase activity"/>
    <property type="evidence" value="ECO:0007669"/>
    <property type="project" value="UniProtKB-UniRule"/>
</dbReference>